<dbReference type="RefSeq" id="WP_180916252.1">
    <property type="nucleotide sequence ID" value="NZ_CP059165.1"/>
</dbReference>
<accession>A0A7D6HQI4</accession>
<evidence type="ECO:0000256" key="1">
    <source>
        <dbReference type="ARBA" id="ARBA00010652"/>
    </source>
</evidence>
<sequence>MTAPVWVAAPPEVHSALLSNGPGPAAMLAAAGAWTELSNSYASTAAELSSVLGAVVGSAWQGPTTESYVAAHLPYLAWLAAQSRKSADAAVRHEAAATAYTVALATMPTLAELAANHMVHGVLVATNFFGINTIPIALNEADYARMWIQAATTMSTYQAVTETVLTSAAPGTPAPTVIKGAADADPAGQVGDGILAWLKSLVLSFPAGQQTWDFITNPAGFLRAFLVDFAANPIVALTTWGPLFFLISYNFWGWPLWWTLYGMILSAPLLLAAPAGLAGLAGLAALATVEPESVVPDASEPIAAPTRSEAYSLSTIAAAPAPGAASSTPASAASTGASGGPAPATIATATPYAVAGLDPEQGVGPTVTDRRSAKSPASDLAVIASAPAVSNAAQRRKARRHRGADVQDRGYVYEFLDDETSGSSEPGPTQNAVTPSGSGNTAQFGFTGTHHEISATEAAGMTELARGAFGHGPTQPLLPATWADDSATG</sequence>
<feature type="region of interest" description="Disordered" evidence="2">
    <location>
        <begin position="357"/>
        <end position="379"/>
    </location>
</feature>
<feature type="transmembrane region" description="Helical" evidence="3">
    <location>
        <begin position="258"/>
        <end position="286"/>
    </location>
</feature>
<name>A0A7D6HQI4_9MYCO</name>
<dbReference type="PANTHER" id="PTHR46766:SF1">
    <property type="entry name" value="GLUTAMINE-RICH PROTEIN 2"/>
    <property type="match status" value="1"/>
</dbReference>
<dbReference type="Pfam" id="PF00823">
    <property type="entry name" value="PPE"/>
    <property type="match status" value="1"/>
</dbReference>
<feature type="compositionally biased region" description="Polar residues" evidence="2">
    <location>
        <begin position="421"/>
        <end position="446"/>
    </location>
</feature>
<evidence type="ECO:0000259" key="5">
    <source>
        <dbReference type="Pfam" id="PF18878"/>
    </source>
</evidence>
<evidence type="ECO:0000256" key="3">
    <source>
        <dbReference type="SAM" id="Phobius"/>
    </source>
</evidence>
<keyword evidence="3" id="KW-0472">Membrane</keyword>
<reference evidence="6" key="2">
    <citation type="submission" date="2020-07" db="EMBL/GenBank/DDBJ databases">
        <authorList>
            <person name="Yu X."/>
        </authorList>
    </citation>
    <scope>NUCLEOTIDE SEQUENCE [LARGE SCALE GENOMIC DNA]</scope>
    <source>
        <strain evidence="6">24T</strain>
    </source>
</reference>
<dbReference type="GO" id="GO:0052572">
    <property type="term" value="P:response to host immune response"/>
    <property type="evidence" value="ECO:0007669"/>
    <property type="project" value="TreeGrafter"/>
</dbReference>
<evidence type="ECO:0000313" key="7">
    <source>
        <dbReference type="Proteomes" id="UP000510682"/>
    </source>
</evidence>
<keyword evidence="3" id="KW-0812">Transmembrane</keyword>
<dbReference type="PANTHER" id="PTHR46766">
    <property type="entry name" value="GLUTAMINE-RICH PROTEIN 2"/>
    <property type="match status" value="1"/>
</dbReference>
<feature type="domain" description="PPE-PPW subfamily C-terminal" evidence="5">
    <location>
        <begin position="443"/>
        <end position="482"/>
    </location>
</feature>
<comment type="similarity">
    <text evidence="1">Belongs to the mycobacterial PPE family.</text>
</comment>
<evidence type="ECO:0000259" key="4">
    <source>
        <dbReference type="Pfam" id="PF00823"/>
    </source>
</evidence>
<reference evidence="6" key="1">
    <citation type="submission" date="2020-07" db="EMBL/GenBank/DDBJ databases">
        <title>Description of Mycobacterium gordonae subsp. intergordonae subsp.nov. and Mycobacterium gordonae subsp. gordonae subsp. nov.</title>
        <authorList>
            <person name="Huang H."/>
        </authorList>
    </citation>
    <scope>NUCLEOTIDE SEQUENCE [LARGE SCALE GENOMIC DNA]</scope>
    <source>
        <strain evidence="6">24T</strain>
    </source>
</reference>
<keyword evidence="7" id="KW-1185">Reference proteome</keyword>
<feature type="region of interest" description="Disordered" evidence="2">
    <location>
        <begin position="467"/>
        <end position="489"/>
    </location>
</feature>
<feature type="domain" description="PPE" evidence="4">
    <location>
        <begin position="6"/>
        <end position="168"/>
    </location>
</feature>
<proteinExistence type="inferred from homology"/>
<dbReference type="Pfam" id="PF18878">
    <property type="entry name" value="PPE-PPW"/>
    <property type="match status" value="1"/>
</dbReference>
<dbReference type="SUPFAM" id="SSF140459">
    <property type="entry name" value="PE/PPE dimer-like"/>
    <property type="match status" value="1"/>
</dbReference>
<protein>
    <submittedName>
        <fullName evidence="6">PPE family protein</fullName>
    </submittedName>
</protein>
<gene>
    <name evidence="6" type="ORF">H0P51_01105</name>
</gene>
<dbReference type="InterPro" id="IPR000030">
    <property type="entry name" value="PPE_dom"/>
</dbReference>
<feature type="transmembrane region" description="Helical" evidence="3">
    <location>
        <begin position="229"/>
        <end position="252"/>
    </location>
</feature>
<evidence type="ECO:0000256" key="2">
    <source>
        <dbReference type="SAM" id="MobiDB-lite"/>
    </source>
</evidence>
<evidence type="ECO:0000313" key="6">
    <source>
        <dbReference type="EMBL" id="QLL07651.1"/>
    </source>
</evidence>
<feature type="region of interest" description="Disordered" evidence="2">
    <location>
        <begin position="418"/>
        <end position="446"/>
    </location>
</feature>
<dbReference type="EMBL" id="CP059165">
    <property type="protein sequence ID" value="QLL07651.1"/>
    <property type="molecule type" value="Genomic_DNA"/>
</dbReference>
<dbReference type="InterPro" id="IPR038332">
    <property type="entry name" value="PPE_sf"/>
</dbReference>
<dbReference type="AlphaFoldDB" id="A0A7D6HQI4"/>
<organism evidence="6 7">
    <name type="scientific">Mycobacterium vicinigordonae</name>
    <dbReference type="NCBI Taxonomy" id="1719132"/>
    <lineage>
        <taxon>Bacteria</taxon>
        <taxon>Bacillati</taxon>
        <taxon>Actinomycetota</taxon>
        <taxon>Actinomycetes</taxon>
        <taxon>Mycobacteriales</taxon>
        <taxon>Mycobacteriaceae</taxon>
        <taxon>Mycobacterium</taxon>
    </lineage>
</organism>
<dbReference type="Proteomes" id="UP000510682">
    <property type="component" value="Chromosome"/>
</dbReference>
<keyword evidence="3" id="KW-1133">Transmembrane helix</keyword>
<dbReference type="KEGG" id="mgor:H0P51_01105"/>
<dbReference type="Gene3D" id="1.20.1260.20">
    <property type="entry name" value="PPE superfamily"/>
    <property type="match status" value="1"/>
</dbReference>
<dbReference type="InterPro" id="IPR043641">
    <property type="entry name" value="PPE-PPW_C"/>
</dbReference>